<evidence type="ECO:0000313" key="9">
    <source>
        <dbReference type="Proteomes" id="UP001597371"/>
    </source>
</evidence>
<dbReference type="EMBL" id="JBHUIJ010000005">
    <property type="protein sequence ID" value="MFD2236966.1"/>
    <property type="molecule type" value="Genomic_DNA"/>
</dbReference>
<keyword evidence="3 6" id="KW-0812">Transmembrane</keyword>
<keyword evidence="2" id="KW-0813">Transport</keyword>
<gene>
    <name evidence="8" type="ORF">ACFSKQ_05730</name>
</gene>
<feature type="transmembrane region" description="Helical" evidence="6">
    <location>
        <begin position="12"/>
        <end position="31"/>
    </location>
</feature>
<feature type="transmembrane region" description="Helical" evidence="6">
    <location>
        <begin position="37"/>
        <end position="62"/>
    </location>
</feature>
<comment type="subcellular location">
    <subcellularLocation>
        <location evidence="1">Membrane</location>
        <topology evidence="1">Multi-pass membrane protein</topology>
    </subcellularLocation>
</comment>
<feature type="transmembrane region" description="Helical" evidence="6">
    <location>
        <begin position="83"/>
        <end position="106"/>
    </location>
</feature>
<sequence length="304" mass="32653">MPTERAEQAVLTRSIAATLVVGSIGVGFGILSGAQSIIFDGLFSAVDAAMTFLALLVSRLIARDTSGSRRFQMGFWHIEPMVLAFNAGLLMVLTLYAFINAVTALVEGGRQLAFGWAIAYASIVVAICAVMAWTGRRAAARTGSQFLILDAKGWLISGLITLALLVAFAIGYALQGTAYEGLTPYVDPAVLAVLTLCIVPMPFRILREAIADIFLVAPRELDEAARRVAAKAVKDHGFSAAHTYVAKVGRSRMIEIHFILPPGYEVGPVERLDAVREEVGAALGGEARDRWLTVVFTGQERWAV</sequence>
<evidence type="ECO:0000313" key="8">
    <source>
        <dbReference type="EMBL" id="MFD2236966.1"/>
    </source>
</evidence>
<dbReference type="Gene3D" id="1.20.1510.10">
    <property type="entry name" value="Cation efflux protein transmembrane domain"/>
    <property type="match status" value="1"/>
</dbReference>
<dbReference type="RefSeq" id="WP_209739483.1">
    <property type="nucleotide sequence ID" value="NZ_CP072611.1"/>
</dbReference>
<dbReference type="PANTHER" id="PTHR43840:SF15">
    <property type="entry name" value="MITOCHONDRIAL METAL TRANSPORTER 1-RELATED"/>
    <property type="match status" value="1"/>
</dbReference>
<dbReference type="PANTHER" id="PTHR43840">
    <property type="entry name" value="MITOCHONDRIAL METAL TRANSPORTER 1-RELATED"/>
    <property type="match status" value="1"/>
</dbReference>
<comment type="caution">
    <text evidence="8">The sequence shown here is derived from an EMBL/GenBank/DDBJ whole genome shotgun (WGS) entry which is preliminary data.</text>
</comment>
<evidence type="ECO:0000256" key="3">
    <source>
        <dbReference type="ARBA" id="ARBA00022692"/>
    </source>
</evidence>
<dbReference type="SUPFAM" id="SSF161111">
    <property type="entry name" value="Cation efflux protein transmembrane domain-like"/>
    <property type="match status" value="1"/>
</dbReference>
<protein>
    <submittedName>
        <fullName evidence="8">Cation diffusion facilitator family transporter</fullName>
    </submittedName>
</protein>
<proteinExistence type="predicted"/>
<name>A0ABW5CJU4_9HYPH</name>
<reference evidence="9" key="1">
    <citation type="journal article" date="2019" name="Int. J. Syst. Evol. Microbiol.">
        <title>The Global Catalogue of Microorganisms (GCM) 10K type strain sequencing project: providing services to taxonomists for standard genome sequencing and annotation.</title>
        <authorList>
            <consortium name="The Broad Institute Genomics Platform"/>
            <consortium name="The Broad Institute Genome Sequencing Center for Infectious Disease"/>
            <person name="Wu L."/>
            <person name="Ma J."/>
        </authorList>
    </citation>
    <scope>NUCLEOTIDE SEQUENCE [LARGE SCALE GENOMIC DNA]</scope>
    <source>
        <strain evidence="9">ZS-35-S2</strain>
    </source>
</reference>
<dbReference type="Pfam" id="PF01545">
    <property type="entry name" value="Cation_efflux"/>
    <property type="match status" value="1"/>
</dbReference>
<organism evidence="8 9">
    <name type="scientific">Aureimonas populi</name>
    <dbReference type="NCBI Taxonomy" id="1701758"/>
    <lineage>
        <taxon>Bacteria</taxon>
        <taxon>Pseudomonadati</taxon>
        <taxon>Pseudomonadota</taxon>
        <taxon>Alphaproteobacteria</taxon>
        <taxon>Hyphomicrobiales</taxon>
        <taxon>Aurantimonadaceae</taxon>
        <taxon>Aureimonas</taxon>
    </lineage>
</organism>
<feature type="transmembrane region" description="Helical" evidence="6">
    <location>
        <begin position="185"/>
        <end position="203"/>
    </location>
</feature>
<evidence type="ECO:0000256" key="5">
    <source>
        <dbReference type="ARBA" id="ARBA00023136"/>
    </source>
</evidence>
<accession>A0ABW5CJU4</accession>
<keyword evidence="9" id="KW-1185">Reference proteome</keyword>
<feature type="transmembrane region" description="Helical" evidence="6">
    <location>
        <begin position="112"/>
        <end position="133"/>
    </location>
</feature>
<keyword evidence="4 6" id="KW-1133">Transmembrane helix</keyword>
<evidence type="ECO:0000256" key="4">
    <source>
        <dbReference type="ARBA" id="ARBA00022989"/>
    </source>
</evidence>
<dbReference type="InterPro" id="IPR050291">
    <property type="entry name" value="CDF_Transporter"/>
</dbReference>
<feature type="transmembrane region" description="Helical" evidence="6">
    <location>
        <begin position="154"/>
        <end position="173"/>
    </location>
</feature>
<dbReference type="Proteomes" id="UP001597371">
    <property type="component" value="Unassembled WGS sequence"/>
</dbReference>
<dbReference type="InterPro" id="IPR027469">
    <property type="entry name" value="Cation_efflux_TMD_sf"/>
</dbReference>
<evidence type="ECO:0000259" key="7">
    <source>
        <dbReference type="Pfam" id="PF01545"/>
    </source>
</evidence>
<feature type="domain" description="Cation efflux protein transmembrane" evidence="7">
    <location>
        <begin position="12"/>
        <end position="213"/>
    </location>
</feature>
<evidence type="ECO:0000256" key="2">
    <source>
        <dbReference type="ARBA" id="ARBA00022448"/>
    </source>
</evidence>
<keyword evidence="5 6" id="KW-0472">Membrane</keyword>
<evidence type="ECO:0000256" key="1">
    <source>
        <dbReference type="ARBA" id="ARBA00004141"/>
    </source>
</evidence>
<evidence type="ECO:0000256" key="6">
    <source>
        <dbReference type="SAM" id="Phobius"/>
    </source>
</evidence>
<dbReference type="InterPro" id="IPR058533">
    <property type="entry name" value="Cation_efflux_TM"/>
</dbReference>